<reference evidence="2 3" key="1">
    <citation type="submission" date="2020-03" db="EMBL/GenBank/DDBJ databases">
        <title>Draft Genome Sequence of Cudoniella acicularis.</title>
        <authorList>
            <person name="Buettner E."/>
            <person name="Kellner H."/>
        </authorList>
    </citation>
    <scope>NUCLEOTIDE SEQUENCE [LARGE SCALE GENOMIC DNA]</scope>
    <source>
        <strain evidence="2 3">DSM 108380</strain>
    </source>
</reference>
<sequence length="405" mass="46685">MATTASPSPQARIIFQDKFKRLEETVNFDDKREFQLTTLQDVREAARQIERGLGDRGCLRNMKRLQPFLNGLDRYSTIIEILCNGTPYLPYIWAPVKLMLKLASDFQSPFDKLIGIYARIAENLPYFDRLNVTFQGTSNFQQVLAMVYSDILGFHRHTYKFFRRTRILEDLAVHSDLVGKEANALHISQAAEMRSQTAKQISDCESIEIPSKCRLLDHKEFENEGPAERPTVYRDFLPLQSLQYVSQRSGPDTQITRITNGTTESRPYLIDFATNPLGLGSSCKILIASCDVTMISRFLSQRMVLSLGDDLQAFQAVVQPYVYYEFSQLRNSLSDIEVEESTMDIIERRLVEKANGDTHYFTVSTEFGTDYIKECFYGFGFLLPLWRLHTPYRICSKSLKYFRMG</sequence>
<dbReference type="EMBL" id="JAAMPI010000143">
    <property type="protein sequence ID" value="KAF4635072.1"/>
    <property type="molecule type" value="Genomic_DNA"/>
</dbReference>
<evidence type="ECO:0000313" key="2">
    <source>
        <dbReference type="EMBL" id="KAF4635072.1"/>
    </source>
</evidence>
<protein>
    <recommendedName>
        <fullName evidence="1">DUF7708 domain-containing protein</fullName>
    </recommendedName>
</protein>
<dbReference type="Proteomes" id="UP000566819">
    <property type="component" value="Unassembled WGS sequence"/>
</dbReference>
<organism evidence="2 3">
    <name type="scientific">Cudoniella acicularis</name>
    <dbReference type="NCBI Taxonomy" id="354080"/>
    <lineage>
        <taxon>Eukaryota</taxon>
        <taxon>Fungi</taxon>
        <taxon>Dikarya</taxon>
        <taxon>Ascomycota</taxon>
        <taxon>Pezizomycotina</taxon>
        <taxon>Leotiomycetes</taxon>
        <taxon>Helotiales</taxon>
        <taxon>Tricladiaceae</taxon>
        <taxon>Cudoniella</taxon>
    </lineage>
</organism>
<comment type="caution">
    <text evidence="2">The sequence shown here is derived from an EMBL/GenBank/DDBJ whole genome shotgun (WGS) entry which is preliminary data.</text>
</comment>
<accession>A0A8H4RS70</accession>
<dbReference type="AlphaFoldDB" id="A0A8H4RS70"/>
<evidence type="ECO:0000313" key="3">
    <source>
        <dbReference type="Proteomes" id="UP000566819"/>
    </source>
</evidence>
<dbReference type="Pfam" id="PF24809">
    <property type="entry name" value="DUF7708"/>
    <property type="match status" value="1"/>
</dbReference>
<keyword evidence="3" id="KW-1185">Reference proteome</keyword>
<name>A0A8H4RS70_9HELO</name>
<gene>
    <name evidence="2" type="ORF">G7Y89_g3030</name>
</gene>
<dbReference type="OrthoDB" id="4062651at2759"/>
<evidence type="ECO:0000259" key="1">
    <source>
        <dbReference type="Pfam" id="PF24809"/>
    </source>
</evidence>
<dbReference type="InterPro" id="IPR056125">
    <property type="entry name" value="DUF7708"/>
</dbReference>
<proteinExistence type="predicted"/>
<feature type="domain" description="DUF7708" evidence="1">
    <location>
        <begin position="64"/>
        <end position="167"/>
    </location>
</feature>